<dbReference type="PANTHER" id="PTHR22604">
    <property type="entry name" value="OXIDOREDUCTASES"/>
    <property type="match status" value="1"/>
</dbReference>
<evidence type="ECO:0000256" key="2">
    <source>
        <dbReference type="ARBA" id="ARBA00023002"/>
    </source>
</evidence>
<name>A0ABR4NFJ5_9FUNG</name>
<comment type="caution">
    <text evidence="8">The sequence shown here is derived from an EMBL/GenBank/DDBJ whole genome shotgun (WGS) entry which is preliminary data.</text>
</comment>
<comment type="similarity">
    <text evidence="1">Belongs to the Gfo/Idh/MocA family.</text>
</comment>
<dbReference type="Pfam" id="PF22725">
    <property type="entry name" value="GFO_IDH_MocA_C3"/>
    <property type="match status" value="1"/>
</dbReference>
<dbReference type="InterPro" id="IPR000683">
    <property type="entry name" value="Gfo/Idh/MocA-like_OxRdtase_N"/>
</dbReference>
<dbReference type="Proteomes" id="UP001527925">
    <property type="component" value="Unassembled WGS sequence"/>
</dbReference>
<evidence type="ECO:0000256" key="1">
    <source>
        <dbReference type="ARBA" id="ARBA00010928"/>
    </source>
</evidence>
<dbReference type="InterPro" id="IPR055170">
    <property type="entry name" value="GFO_IDH_MocA-like_dom"/>
</dbReference>
<dbReference type="PANTHER" id="PTHR22604:SF105">
    <property type="entry name" value="TRANS-1,2-DIHYDROBENZENE-1,2-DIOL DEHYDROGENASE"/>
    <property type="match status" value="1"/>
</dbReference>
<proteinExistence type="inferred from homology"/>
<dbReference type="Gene3D" id="3.40.50.720">
    <property type="entry name" value="NAD(P)-binding Rossmann-like Domain"/>
    <property type="match status" value="1"/>
</dbReference>
<comment type="catalytic activity">
    <reaction evidence="5">
        <text>D-xylose + NADP(+) = D-xylono-1,5-lactone + NADPH + H(+)</text>
        <dbReference type="Rhea" id="RHEA:22000"/>
        <dbReference type="ChEBI" id="CHEBI:15378"/>
        <dbReference type="ChEBI" id="CHEBI:15867"/>
        <dbReference type="ChEBI" id="CHEBI:53455"/>
        <dbReference type="ChEBI" id="CHEBI:57783"/>
        <dbReference type="ChEBI" id="CHEBI:58349"/>
        <dbReference type="EC" id="1.1.1.179"/>
    </reaction>
</comment>
<dbReference type="SUPFAM" id="SSF51735">
    <property type="entry name" value="NAD(P)-binding Rossmann-fold domains"/>
    <property type="match status" value="1"/>
</dbReference>
<protein>
    <recommendedName>
        <fullName evidence="3">D-xylose 1-dehydrogenase (NADP(+), D-xylono-1,5-lactone-forming)</fullName>
        <ecNumber evidence="3">1.1.1.179</ecNumber>
    </recommendedName>
    <alternativeName>
        <fullName evidence="4">D-xylose-NADP dehydrogenase</fullName>
    </alternativeName>
</protein>
<dbReference type="Gene3D" id="3.30.360.10">
    <property type="entry name" value="Dihydrodipicolinate Reductase, domain 2"/>
    <property type="match status" value="1"/>
</dbReference>
<keyword evidence="2" id="KW-0560">Oxidoreductase</keyword>
<evidence type="ECO:0000313" key="8">
    <source>
        <dbReference type="EMBL" id="KAL2918307.1"/>
    </source>
</evidence>
<evidence type="ECO:0000256" key="3">
    <source>
        <dbReference type="ARBA" id="ARBA00038984"/>
    </source>
</evidence>
<evidence type="ECO:0000256" key="5">
    <source>
        <dbReference type="ARBA" id="ARBA00049233"/>
    </source>
</evidence>
<keyword evidence="9" id="KW-1185">Reference proteome</keyword>
<reference evidence="8 9" key="1">
    <citation type="submission" date="2023-09" db="EMBL/GenBank/DDBJ databases">
        <title>Pangenome analysis of Batrachochytrium dendrobatidis and related Chytrids.</title>
        <authorList>
            <person name="Yacoub M.N."/>
            <person name="Stajich J.E."/>
            <person name="James T.Y."/>
        </authorList>
    </citation>
    <scope>NUCLEOTIDE SEQUENCE [LARGE SCALE GENOMIC DNA]</scope>
    <source>
        <strain evidence="8 9">JEL0888</strain>
    </source>
</reference>
<dbReference type="EC" id="1.1.1.179" evidence="3"/>
<dbReference type="InterPro" id="IPR050984">
    <property type="entry name" value="Gfo/Idh/MocA_domain"/>
</dbReference>
<organism evidence="8 9">
    <name type="scientific">Polyrhizophydium stewartii</name>
    <dbReference type="NCBI Taxonomy" id="2732419"/>
    <lineage>
        <taxon>Eukaryota</taxon>
        <taxon>Fungi</taxon>
        <taxon>Fungi incertae sedis</taxon>
        <taxon>Chytridiomycota</taxon>
        <taxon>Chytridiomycota incertae sedis</taxon>
        <taxon>Chytridiomycetes</taxon>
        <taxon>Rhizophydiales</taxon>
        <taxon>Rhizophydiales incertae sedis</taxon>
        <taxon>Polyrhizophydium</taxon>
    </lineage>
</organism>
<dbReference type="Pfam" id="PF01408">
    <property type="entry name" value="GFO_IDH_MocA"/>
    <property type="match status" value="1"/>
</dbReference>
<sequence length="382" mass="41056">MSFLGRIHKALVYGAGPKDPAPVRIGILGCANIAPMACIGPMSHLPGGTAHAVAARDVQRARAFAAKHRIPVVHASYDQLLADPDVDAVFIPLPNGLHHVWAIKAIEHGKHVLCEKPLTDTAEQARAIQAALQAHAHAHPDRPLVFAEAFHYKMHPATHFVLDVVRGSVDGWQLGRIESVDTLFSLPNAATPDSDIRLNFALGGGATMDAGSYAVSMSRLIAQTAAGTADLDASTPIVESAHMRPWDKDPKIDMAMEAKLVYPSGIRSTVSSAFRAGIISFKAELAIVAEHGKLTFSNFIAPFAFHSVELAKKDGTRLSKKVYGDEGQTTYYYQMRAFLNAIRNDPASAASSPVSLTTIVDSIINMQTIDSIYRAAGFPLRP</sequence>
<accession>A0ABR4NFJ5</accession>
<evidence type="ECO:0000256" key="4">
    <source>
        <dbReference type="ARBA" id="ARBA00042988"/>
    </source>
</evidence>
<feature type="domain" description="GFO/IDH/MocA-like oxidoreductase" evidence="7">
    <location>
        <begin position="169"/>
        <end position="293"/>
    </location>
</feature>
<dbReference type="SUPFAM" id="SSF55347">
    <property type="entry name" value="Glyceraldehyde-3-phosphate dehydrogenase-like, C-terminal domain"/>
    <property type="match status" value="1"/>
</dbReference>
<evidence type="ECO:0000259" key="6">
    <source>
        <dbReference type="Pfam" id="PF01408"/>
    </source>
</evidence>
<evidence type="ECO:0000259" key="7">
    <source>
        <dbReference type="Pfam" id="PF22725"/>
    </source>
</evidence>
<feature type="domain" description="Gfo/Idh/MocA-like oxidoreductase N-terminal" evidence="6">
    <location>
        <begin position="23"/>
        <end position="135"/>
    </location>
</feature>
<dbReference type="InterPro" id="IPR036291">
    <property type="entry name" value="NAD(P)-bd_dom_sf"/>
</dbReference>
<dbReference type="EMBL" id="JADGIZ020000007">
    <property type="protein sequence ID" value="KAL2918307.1"/>
    <property type="molecule type" value="Genomic_DNA"/>
</dbReference>
<gene>
    <name evidence="8" type="ORF">HK105_202234</name>
</gene>
<evidence type="ECO:0000313" key="9">
    <source>
        <dbReference type="Proteomes" id="UP001527925"/>
    </source>
</evidence>